<evidence type="ECO:0000256" key="7">
    <source>
        <dbReference type="ARBA" id="ARBA00023136"/>
    </source>
</evidence>
<evidence type="ECO:0000256" key="6">
    <source>
        <dbReference type="ARBA" id="ARBA00022989"/>
    </source>
</evidence>
<evidence type="ECO:0000256" key="5">
    <source>
        <dbReference type="ARBA" id="ARBA00022725"/>
    </source>
</evidence>
<dbReference type="InParanoid" id="A0A6P7GKD3"/>
<organism evidence="10">
    <name type="scientific">Diabrotica virgifera virgifera</name>
    <name type="common">western corn rootworm</name>
    <dbReference type="NCBI Taxonomy" id="50390"/>
    <lineage>
        <taxon>Eukaryota</taxon>
        <taxon>Metazoa</taxon>
        <taxon>Ecdysozoa</taxon>
        <taxon>Arthropoda</taxon>
        <taxon>Hexapoda</taxon>
        <taxon>Insecta</taxon>
        <taxon>Pterygota</taxon>
        <taxon>Neoptera</taxon>
        <taxon>Endopterygota</taxon>
        <taxon>Coleoptera</taxon>
        <taxon>Polyphaga</taxon>
        <taxon>Cucujiformia</taxon>
        <taxon>Chrysomeloidea</taxon>
        <taxon>Chrysomelidae</taxon>
        <taxon>Galerucinae</taxon>
        <taxon>Diabroticina</taxon>
        <taxon>Diabroticites</taxon>
        <taxon>Diabrotica</taxon>
    </lineage>
</organism>
<evidence type="ECO:0000256" key="9">
    <source>
        <dbReference type="ARBA" id="ARBA00023224"/>
    </source>
</evidence>
<sequence length="125" mass="14356">MTIYGVSIGAYVASRDDVSNFQRFLGFMYIMLFNFQLGYDCITSNELSYQASLLAESIFQSNWNGLKDENLKKDLLFVLHHSQRLPAYTVYGLYDLNTTSFIKVLKVTFSAYTFLSNASTMSKEY</sequence>
<keyword evidence="5" id="KW-0552">Olfaction</keyword>
<evidence type="ECO:0000256" key="3">
    <source>
        <dbReference type="ARBA" id="ARBA00022606"/>
    </source>
</evidence>
<dbReference type="PANTHER" id="PTHR21137">
    <property type="entry name" value="ODORANT RECEPTOR"/>
    <property type="match status" value="1"/>
</dbReference>
<reference evidence="10" key="1">
    <citation type="submission" date="2025-08" db="UniProtKB">
        <authorList>
            <consortium name="RefSeq"/>
        </authorList>
    </citation>
    <scope>IDENTIFICATION</scope>
    <source>
        <tissue evidence="10">Whole insect</tissue>
    </source>
</reference>
<proteinExistence type="predicted"/>
<keyword evidence="8" id="KW-0675">Receptor</keyword>
<evidence type="ECO:0000256" key="4">
    <source>
        <dbReference type="ARBA" id="ARBA00022692"/>
    </source>
</evidence>
<dbReference type="GO" id="GO:0005549">
    <property type="term" value="F:odorant binding"/>
    <property type="evidence" value="ECO:0007669"/>
    <property type="project" value="InterPro"/>
</dbReference>
<keyword evidence="4" id="KW-0812">Transmembrane</keyword>
<keyword evidence="9" id="KW-0807">Transducer</keyword>
<dbReference type="Pfam" id="PF02949">
    <property type="entry name" value="7tm_6"/>
    <property type="match status" value="1"/>
</dbReference>
<evidence type="ECO:0000256" key="8">
    <source>
        <dbReference type="ARBA" id="ARBA00023170"/>
    </source>
</evidence>
<keyword evidence="7" id="KW-0472">Membrane</keyword>
<dbReference type="PANTHER" id="PTHR21137:SF35">
    <property type="entry name" value="ODORANT RECEPTOR 19A-RELATED"/>
    <property type="match status" value="1"/>
</dbReference>
<dbReference type="RefSeq" id="XP_028150371.1">
    <property type="nucleotide sequence ID" value="XM_028294570.1"/>
</dbReference>
<name>A0A6P7GKD3_DIAVI</name>
<comment type="subcellular location">
    <subcellularLocation>
        <location evidence="1">Cell membrane</location>
        <topology evidence="1">Multi-pass membrane protein</topology>
    </subcellularLocation>
</comment>
<keyword evidence="6" id="KW-1133">Transmembrane helix</keyword>
<gene>
    <name evidence="10" type="primary">LOC114343731</name>
</gene>
<keyword evidence="3" id="KW-0716">Sensory transduction</keyword>
<dbReference type="GO" id="GO:0004984">
    <property type="term" value="F:olfactory receptor activity"/>
    <property type="evidence" value="ECO:0007669"/>
    <property type="project" value="InterPro"/>
</dbReference>
<dbReference type="GO" id="GO:0007165">
    <property type="term" value="P:signal transduction"/>
    <property type="evidence" value="ECO:0007669"/>
    <property type="project" value="UniProtKB-KW"/>
</dbReference>
<keyword evidence="2" id="KW-1003">Cell membrane</keyword>
<dbReference type="InterPro" id="IPR004117">
    <property type="entry name" value="7tm6_olfct_rcpt"/>
</dbReference>
<dbReference type="AlphaFoldDB" id="A0A6P7GKD3"/>
<evidence type="ECO:0000256" key="1">
    <source>
        <dbReference type="ARBA" id="ARBA00004651"/>
    </source>
</evidence>
<evidence type="ECO:0000256" key="2">
    <source>
        <dbReference type="ARBA" id="ARBA00022475"/>
    </source>
</evidence>
<accession>A0A6P7GKD3</accession>
<dbReference type="GO" id="GO:0005886">
    <property type="term" value="C:plasma membrane"/>
    <property type="evidence" value="ECO:0007669"/>
    <property type="project" value="UniProtKB-SubCell"/>
</dbReference>
<protein>
    <submittedName>
        <fullName evidence="10">Odorant receptor 7a-like</fullName>
    </submittedName>
</protein>
<evidence type="ECO:0000313" key="10">
    <source>
        <dbReference type="RefSeq" id="XP_028150371.1"/>
    </source>
</evidence>